<dbReference type="Pfam" id="PF00078">
    <property type="entry name" value="RVT_1"/>
    <property type="match status" value="1"/>
</dbReference>
<evidence type="ECO:0000259" key="1">
    <source>
        <dbReference type="Pfam" id="PF00078"/>
    </source>
</evidence>
<feature type="domain" description="Reverse transcriptase" evidence="1">
    <location>
        <begin position="1"/>
        <end position="107"/>
    </location>
</feature>
<feature type="non-terminal residue" evidence="2">
    <location>
        <position position="1"/>
    </location>
</feature>
<dbReference type="EMBL" id="CAXKWB010003054">
    <property type="protein sequence ID" value="CAL4068282.1"/>
    <property type="molecule type" value="Genomic_DNA"/>
</dbReference>
<dbReference type="PANTHER" id="PTHR47510:SF3">
    <property type="entry name" value="ENDO_EXONUCLEASE_PHOSPHATASE DOMAIN-CONTAINING PROTEIN"/>
    <property type="match status" value="1"/>
</dbReference>
<reference evidence="2 3" key="1">
    <citation type="submission" date="2024-05" db="EMBL/GenBank/DDBJ databases">
        <authorList>
            <person name="Wallberg A."/>
        </authorList>
    </citation>
    <scope>NUCLEOTIDE SEQUENCE [LARGE SCALE GENOMIC DNA]</scope>
</reference>
<accession>A0AAV2Q4T6</accession>
<evidence type="ECO:0000313" key="3">
    <source>
        <dbReference type="Proteomes" id="UP001497623"/>
    </source>
</evidence>
<dbReference type="Proteomes" id="UP001497623">
    <property type="component" value="Unassembled WGS sequence"/>
</dbReference>
<name>A0AAV2Q4T6_MEGNR</name>
<proteinExistence type="predicted"/>
<evidence type="ECO:0000313" key="2">
    <source>
        <dbReference type="EMBL" id="CAL4068282.1"/>
    </source>
</evidence>
<sequence>IHKRGSKLKPEQYCPVSFTSHVMKIFERMIKRNIMMHLNEQNLINPGQHGFVTRRSTKTQLPQHYSGNFETLSEGTRIDTIFLDFTKAFDKVDHDILLQKVAKHKIKG</sequence>
<dbReference type="AlphaFoldDB" id="A0AAV2Q4T6"/>
<organism evidence="2 3">
    <name type="scientific">Meganyctiphanes norvegica</name>
    <name type="common">Northern krill</name>
    <name type="synonym">Thysanopoda norvegica</name>
    <dbReference type="NCBI Taxonomy" id="48144"/>
    <lineage>
        <taxon>Eukaryota</taxon>
        <taxon>Metazoa</taxon>
        <taxon>Ecdysozoa</taxon>
        <taxon>Arthropoda</taxon>
        <taxon>Crustacea</taxon>
        <taxon>Multicrustacea</taxon>
        <taxon>Malacostraca</taxon>
        <taxon>Eumalacostraca</taxon>
        <taxon>Eucarida</taxon>
        <taxon>Euphausiacea</taxon>
        <taxon>Euphausiidae</taxon>
        <taxon>Meganyctiphanes</taxon>
    </lineage>
</organism>
<gene>
    <name evidence="2" type="ORF">MNOR_LOCUS7084</name>
</gene>
<dbReference type="PANTHER" id="PTHR47510">
    <property type="entry name" value="REVERSE TRANSCRIPTASE DOMAIN-CONTAINING PROTEIN"/>
    <property type="match status" value="1"/>
</dbReference>
<comment type="caution">
    <text evidence="2">The sequence shown here is derived from an EMBL/GenBank/DDBJ whole genome shotgun (WGS) entry which is preliminary data.</text>
</comment>
<keyword evidence="3" id="KW-1185">Reference proteome</keyword>
<protein>
    <recommendedName>
        <fullName evidence="1">Reverse transcriptase domain-containing protein</fullName>
    </recommendedName>
</protein>
<dbReference type="InterPro" id="IPR000477">
    <property type="entry name" value="RT_dom"/>
</dbReference>